<sequence length="221" mass="25186">MGKRFGVVTRYREHAPAFDLSFWECKDVGGASSKAPKGAVPMVSAFGDNRVARAHPDWVQVGPVGERGDRSTRYFDWSTLCPTRTEVFNLALEWARQATTENGLRLDDTNYARQGYCQCPVCQRAISESGLTPEAFRQERILAFVRQVRSTVRGPLFFTLYPDPYPGHLETRFGVDPDRLAEIVDSFVVPIYDLAYSTTYWIETLAMGFKDRLRRPFLIEL</sequence>
<protein>
    <recommendedName>
        <fullName evidence="2">Glycoside hydrolase family 42 N-terminal domain-containing protein</fullName>
    </recommendedName>
</protein>
<proteinExistence type="predicted"/>
<evidence type="ECO:0008006" key="2">
    <source>
        <dbReference type="Google" id="ProtNLM"/>
    </source>
</evidence>
<gene>
    <name evidence="1" type="ORF">B1A_16797</name>
</gene>
<dbReference type="AlphaFoldDB" id="T0YVH0"/>
<reference evidence="1" key="1">
    <citation type="submission" date="2013-08" db="EMBL/GenBank/DDBJ databases">
        <authorList>
            <person name="Mendez C."/>
            <person name="Richter M."/>
            <person name="Ferrer M."/>
            <person name="Sanchez J."/>
        </authorList>
    </citation>
    <scope>NUCLEOTIDE SEQUENCE</scope>
</reference>
<comment type="caution">
    <text evidence="1">The sequence shown here is derived from an EMBL/GenBank/DDBJ whole genome shotgun (WGS) entry which is preliminary data.</text>
</comment>
<dbReference type="EMBL" id="AUZX01012346">
    <property type="protein sequence ID" value="EQD39566.1"/>
    <property type="molecule type" value="Genomic_DNA"/>
</dbReference>
<accession>T0YVH0</accession>
<name>T0YVH0_9ZZZZ</name>
<organism evidence="1">
    <name type="scientific">mine drainage metagenome</name>
    <dbReference type="NCBI Taxonomy" id="410659"/>
    <lineage>
        <taxon>unclassified sequences</taxon>
        <taxon>metagenomes</taxon>
        <taxon>ecological metagenomes</taxon>
    </lineage>
</organism>
<feature type="non-terminal residue" evidence="1">
    <location>
        <position position="221"/>
    </location>
</feature>
<evidence type="ECO:0000313" key="1">
    <source>
        <dbReference type="EMBL" id="EQD39566.1"/>
    </source>
</evidence>
<reference evidence="1" key="2">
    <citation type="journal article" date="2014" name="ISME J.">
        <title>Microbial stratification in low pH oxic and suboxic macroscopic growths along an acid mine drainage.</title>
        <authorList>
            <person name="Mendez-Garcia C."/>
            <person name="Mesa V."/>
            <person name="Sprenger R.R."/>
            <person name="Richter M."/>
            <person name="Diez M.S."/>
            <person name="Solano J."/>
            <person name="Bargiela R."/>
            <person name="Golyshina O.V."/>
            <person name="Manteca A."/>
            <person name="Ramos J.L."/>
            <person name="Gallego J.R."/>
            <person name="Llorente I."/>
            <person name="Martins Dos Santos V.A."/>
            <person name="Jensen O.N."/>
            <person name="Pelaez A.I."/>
            <person name="Sanchez J."/>
            <person name="Ferrer M."/>
        </authorList>
    </citation>
    <scope>NUCLEOTIDE SEQUENCE</scope>
</reference>